<proteinExistence type="predicted"/>
<comment type="caution">
    <text evidence="2">The sequence shown here is derived from an EMBL/GenBank/DDBJ whole genome shotgun (WGS) entry which is preliminary data.</text>
</comment>
<dbReference type="EMBL" id="MU007071">
    <property type="protein sequence ID" value="KAF2425237.1"/>
    <property type="molecule type" value="Genomic_DNA"/>
</dbReference>
<accession>A0A9P4NK00</accession>
<gene>
    <name evidence="2" type="ORF">EJ08DRAFT_652160</name>
</gene>
<organism evidence="2 3">
    <name type="scientific">Tothia fuscella</name>
    <dbReference type="NCBI Taxonomy" id="1048955"/>
    <lineage>
        <taxon>Eukaryota</taxon>
        <taxon>Fungi</taxon>
        <taxon>Dikarya</taxon>
        <taxon>Ascomycota</taxon>
        <taxon>Pezizomycotina</taxon>
        <taxon>Dothideomycetes</taxon>
        <taxon>Pleosporomycetidae</taxon>
        <taxon>Venturiales</taxon>
        <taxon>Cylindrosympodiaceae</taxon>
        <taxon>Tothia</taxon>
    </lineage>
</organism>
<keyword evidence="3" id="KW-1185">Reference proteome</keyword>
<evidence type="ECO:0000256" key="1">
    <source>
        <dbReference type="SAM" id="MobiDB-lite"/>
    </source>
</evidence>
<feature type="compositionally biased region" description="Basic and acidic residues" evidence="1">
    <location>
        <begin position="30"/>
        <end position="39"/>
    </location>
</feature>
<dbReference type="Proteomes" id="UP000800235">
    <property type="component" value="Unassembled WGS sequence"/>
</dbReference>
<evidence type="ECO:0000313" key="3">
    <source>
        <dbReference type="Proteomes" id="UP000800235"/>
    </source>
</evidence>
<sequence length="245" mass="27565">MPGTHPTVEQIPSSKDLDEPSPTDNESISSEEREDRKLALDTALGKAVTPPYCAQPGIKIPSDSTVFGVPLTEKSTNTMKEHKEKHYLMKSGMSETEALEKMKAQKVLLEKLAVACEARWAQIEKEEEDEEVELEKEHQIMVAEMDNCPIEWLPIIKLPTDEAPADKSQAEFVFVEEVPKENVPVDRSQTEFVDVEELVNKHVQPDNDNETIATLNISPLQLAKEDSDDAEQKPSGLSRAFRFFF</sequence>
<reference evidence="2" key="1">
    <citation type="journal article" date="2020" name="Stud. Mycol.">
        <title>101 Dothideomycetes genomes: a test case for predicting lifestyles and emergence of pathogens.</title>
        <authorList>
            <person name="Haridas S."/>
            <person name="Albert R."/>
            <person name="Binder M."/>
            <person name="Bloem J."/>
            <person name="Labutti K."/>
            <person name="Salamov A."/>
            <person name="Andreopoulos B."/>
            <person name="Baker S."/>
            <person name="Barry K."/>
            <person name="Bills G."/>
            <person name="Bluhm B."/>
            <person name="Cannon C."/>
            <person name="Castanera R."/>
            <person name="Culley D."/>
            <person name="Daum C."/>
            <person name="Ezra D."/>
            <person name="Gonzalez J."/>
            <person name="Henrissat B."/>
            <person name="Kuo A."/>
            <person name="Liang C."/>
            <person name="Lipzen A."/>
            <person name="Lutzoni F."/>
            <person name="Magnuson J."/>
            <person name="Mondo S."/>
            <person name="Nolan M."/>
            <person name="Ohm R."/>
            <person name="Pangilinan J."/>
            <person name="Park H.-J."/>
            <person name="Ramirez L."/>
            <person name="Alfaro M."/>
            <person name="Sun H."/>
            <person name="Tritt A."/>
            <person name="Yoshinaga Y."/>
            <person name="Zwiers L.-H."/>
            <person name="Turgeon B."/>
            <person name="Goodwin S."/>
            <person name="Spatafora J."/>
            <person name="Crous P."/>
            <person name="Grigoriev I."/>
        </authorList>
    </citation>
    <scope>NUCLEOTIDE SEQUENCE</scope>
    <source>
        <strain evidence="2">CBS 130266</strain>
    </source>
</reference>
<dbReference type="AlphaFoldDB" id="A0A9P4NK00"/>
<evidence type="ECO:0000313" key="2">
    <source>
        <dbReference type="EMBL" id="KAF2425237.1"/>
    </source>
</evidence>
<name>A0A9P4NK00_9PEZI</name>
<protein>
    <submittedName>
        <fullName evidence="2">Uncharacterized protein</fullName>
    </submittedName>
</protein>
<feature type="region of interest" description="Disordered" evidence="1">
    <location>
        <begin position="1"/>
        <end position="55"/>
    </location>
</feature>